<dbReference type="InterPro" id="IPR037656">
    <property type="entry name" value="DUF5525"/>
</dbReference>
<feature type="compositionally biased region" description="Polar residues" evidence="1">
    <location>
        <begin position="107"/>
        <end position="123"/>
    </location>
</feature>
<dbReference type="Proteomes" id="UP000261420">
    <property type="component" value="Unplaced"/>
</dbReference>
<feature type="region of interest" description="Disordered" evidence="1">
    <location>
        <begin position="422"/>
        <end position="467"/>
    </location>
</feature>
<dbReference type="AlphaFoldDB" id="A0A3B4TZN3"/>
<reference evidence="2" key="1">
    <citation type="submission" date="2025-08" db="UniProtKB">
        <authorList>
            <consortium name="Ensembl"/>
        </authorList>
    </citation>
    <scope>IDENTIFICATION</scope>
</reference>
<feature type="compositionally biased region" description="Basic and acidic residues" evidence="1">
    <location>
        <begin position="369"/>
        <end position="389"/>
    </location>
</feature>
<protein>
    <submittedName>
        <fullName evidence="2">Uncharacterized protein</fullName>
    </submittedName>
</protein>
<organism evidence="2 3">
    <name type="scientific">Seriola dumerili</name>
    <name type="common">Greater amberjack</name>
    <name type="synonym">Caranx dumerili</name>
    <dbReference type="NCBI Taxonomy" id="41447"/>
    <lineage>
        <taxon>Eukaryota</taxon>
        <taxon>Metazoa</taxon>
        <taxon>Chordata</taxon>
        <taxon>Craniata</taxon>
        <taxon>Vertebrata</taxon>
        <taxon>Euteleostomi</taxon>
        <taxon>Actinopterygii</taxon>
        <taxon>Neopterygii</taxon>
        <taxon>Teleostei</taxon>
        <taxon>Neoteleostei</taxon>
        <taxon>Acanthomorphata</taxon>
        <taxon>Carangaria</taxon>
        <taxon>Carangiformes</taxon>
        <taxon>Carangidae</taxon>
        <taxon>Seriola</taxon>
    </lineage>
</organism>
<name>A0A3B4TZN3_SERDU</name>
<feature type="region of interest" description="Disordered" evidence="1">
    <location>
        <begin position="101"/>
        <end position="166"/>
    </location>
</feature>
<reference evidence="2" key="2">
    <citation type="submission" date="2025-09" db="UniProtKB">
        <authorList>
            <consortium name="Ensembl"/>
        </authorList>
    </citation>
    <scope>IDENTIFICATION</scope>
</reference>
<dbReference type="GeneTree" id="ENSGT00940000169185"/>
<feature type="compositionally biased region" description="Polar residues" evidence="1">
    <location>
        <begin position="429"/>
        <end position="444"/>
    </location>
</feature>
<dbReference type="PANTHER" id="PTHR28422:SF1">
    <property type="entry name" value="SIMILAR TO HUMAN CHROMOSOME 15 OPEN READING FRAME 39"/>
    <property type="match status" value="1"/>
</dbReference>
<evidence type="ECO:0000256" key="1">
    <source>
        <dbReference type="SAM" id="MobiDB-lite"/>
    </source>
</evidence>
<feature type="compositionally biased region" description="Polar residues" evidence="1">
    <location>
        <begin position="453"/>
        <end position="466"/>
    </location>
</feature>
<evidence type="ECO:0000313" key="3">
    <source>
        <dbReference type="Proteomes" id="UP000261420"/>
    </source>
</evidence>
<accession>A0A3B4TZN3</accession>
<feature type="compositionally biased region" description="Polar residues" evidence="1">
    <location>
        <begin position="141"/>
        <end position="166"/>
    </location>
</feature>
<dbReference type="Pfam" id="PF17663">
    <property type="entry name" value="DUF5525"/>
    <property type="match status" value="1"/>
</dbReference>
<dbReference type="Ensembl" id="ENSSDUT00000011747.1">
    <property type="protein sequence ID" value="ENSSDUP00000011532.1"/>
    <property type="gene ID" value="ENSSDUG00000008409.1"/>
</dbReference>
<feature type="region of interest" description="Disordered" evidence="1">
    <location>
        <begin position="223"/>
        <end position="243"/>
    </location>
</feature>
<proteinExistence type="predicted"/>
<evidence type="ECO:0000313" key="2">
    <source>
        <dbReference type="Ensembl" id="ENSSDUP00000011532.1"/>
    </source>
</evidence>
<dbReference type="PANTHER" id="PTHR28422">
    <property type="entry name" value="SIMILAR TO HUMAN CHROMOSOME 15 OPEN READING FRAME 39"/>
    <property type="match status" value="1"/>
</dbReference>
<keyword evidence="3" id="KW-1185">Reference proteome</keyword>
<sequence>MSKYGQLTQHPVFYYPQANEEVQNSTRCKNIGSKQREDVPVFLKHTISTPREHYIVPQSLHGEIPLPNTEMFPNHSFMQGLDYPCYAVPRFHLNTSQVRAPLKRQHASPSFHTNSINVSPSSQHMDHPLASAANLHKDKPNSSLHVDQSQPSSPFLRVDQTSPTRCISQPGISPASIQINRFFPPLSSLHIDRHILPPAGMNMNRLMDYSSCEAQVTCPKQSKGLPVSPTAWLPRSPSHSSDRIHTAVTNSANVRKIIYSPSVATGNKYNGPTSSSGSSVLKGCLKRGFSHSSPPIKIKDEGRDLCEVELIKKRQKVEMENVQVGNKTDSPPMPVIDNVFSLAPYQAYLQASGVLFPGRVPHRTVQSSEHCEAKTKPDMKEKRPDRDEQQSVVCPVPKEICPDTSPENPVVEIVEPKNIKVEKVDASDTDNTVESPVTSLADENNTSDESKPVESTAQMNSSSQGDACTLHGQMATLQSRPITPPQSSERKLNFKNIPPQCLKLSTYKIILPDMKHSTPAQPPEKPPAQPIPDFIPKLELQLPVRKHFLELHHSLSKLVSKSVSASSEQELRTWLSQLELTEPASPSTKVQKVSCLEYTTQKRCPFPHVMRTGAVFLPMLVMKELLFPMVQGSFIDQQHFRQFPLMGHVGHHYS</sequence>
<feature type="region of interest" description="Disordered" evidence="1">
    <location>
        <begin position="366"/>
        <end position="391"/>
    </location>
</feature>